<reference evidence="3" key="1">
    <citation type="submission" date="2020-10" db="EMBL/GenBank/DDBJ databases">
        <authorList>
            <person name="Gilroy R."/>
        </authorList>
    </citation>
    <scope>NUCLEOTIDE SEQUENCE</scope>
    <source>
        <strain evidence="3">CHK180-2868</strain>
    </source>
</reference>
<feature type="transmembrane region" description="Helical" evidence="2">
    <location>
        <begin position="248"/>
        <end position="270"/>
    </location>
</feature>
<dbReference type="Pfam" id="PF09586">
    <property type="entry name" value="YfhO"/>
    <property type="match status" value="2"/>
</dbReference>
<evidence type="ECO:0000313" key="3">
    <source>
        <dbReference type="EMBL" id="HIR06394.1"/>
    </source>
</evidence>
<keyword evidence="2" id="KW-1133">Transmembrane helix</keyword>
<dbReference type="PANTHER" id="PTHR38454:SF1">
    <property type="entry name" value="INTEGRAL MEMBRANE PROTEIN"/>
    <property type="match status" value="1"/>
</dbReference>
<feature type="compositionally biased region" description="Basic and acidic residues" evidence="1">
    <location>
        <begin position="935"/>
        <end position="949"/>
    </location>
</feature>
<feature type="transmembrane region" description="Helical" evidence="2">
    <location>
        <begin position="372"/>
        <end position="390"/>
    </location>
</feature>
<feature type="transmembrane region" description="Helical" evidence="2">
    <location>
        <begin position="82"/>
        <end position="101"/>
    </location>
</feature>
<gene>
    <name evidence="3" type="ORF">IAB28_10605</name>
</gene>
<evidence type="ECO:0000256" key="1">
    <source>
        <dbReference type="SAM" id="MobiDB-lite"/>
    </source>
</evidence>
<accession>A0A9D1A5G4</accession>
<feature type="region of interest" description="Disordered" evidence="1">
    <location>
        <begin position="840"/>
        <end position="949"/>
    </location>
</feature>
<feature type="transmembrane region" description="Helical" evidence="2">
    <location>
        <begin position="197"/>
        <end position="227"/>
    </location>
</feature>
<feature type="transmembrane region" description="Helical" evidence="2">
    <location>
        <begin position="152"/>
        <end position="185"/>
    </location>
</feature>
<dbReference type="Proteomes" id="UP000824250">
    <property type="component" value="Unassembled WGS sequence"/>
</dbReference>
<feature type="transmembrane region" description="Helical" evidence="2">
    <location>
        <begin position="339"/>
        <end position="360"/>
    </location>
</feature>
<dbReference type="InterPro" id="IPR018580">
    <property type="entry name" value="Uncharacterised_YfhO"/>
</dbReference>
<feature type="compositionally biased region" description="Acidic residues" evidence="1">
    <location>
        <begin position="875"/>
        <end position="886"/>
    </location>
</feature>
<feature type="transmembrane region" description="Helical" evidence="2">
    <location>
        <begin position="452"/>
        <end position="471"/>
    </location>
</feature>
<feature type="transmembrane region" description="Helical" evidence="2">
    <location>
        <begin position="426"/>
        <end position="445"/>
    </location>
</feature>
<evidence type="ECO:0000256" key="2">
    <source>
        <dbReference type="SAM" id="Phobius"/>
    </source>
</evidence>
<proteinExistence type="predicted"/>
<comment type="caution">
    <text evidence="3">The sequence shown here is derived from an EMBL/GenBank/DDBJ whole genome shotgun (WGS) entry which is preliminary data.</text>
</comment>
<dbReference type="EMBL" id="DVGC01000059">
    <property type="protein sequence ID" value="HIR06394.1"/>
    <property type="molecule type" value="Genomic_DNA"/>
</dbReference>
<name>A0A9D1A5G4_9FIRM</name>
<feature type="transmembrane region" description="Helical" evidence="2">
    <location>
        <begin position="121"/>
        <end position="140"/>
    </location>
</feature>
<feature type="transmembrane region" description="Helical" evidence="2">
    <location>
        <begin position="397"/>
        <end position="414"/>
    </location>
</feature>
<sequence>MERYSSNVEPYSPKDEKKALPLRPYDGLLAAFLVPVLIMIIIFIQRGIFPFGDECFLRTDMYHQYAPFFSEFQYKLRNGGSLLYSWDVGMGVNFAALYAYYLASPLNWLIILCPKAYIIEFMTLMIVLKIGLSGLTFAWYLKKHCPESTIGVGFFGIFYALSGYMAAYSWNIMWLDCILLFPLIVYGLERLVRDGEGVFYCITLGLSILSNYYISIMTCLFLVLYFFSLLIMEGRRPLGTTAKAFGRFALYSLLSGALAAFVLLPEIFVLQSTASGDLNFPQTVSSYFSIFDMIARHIGNVQTEIGLEHWPNLYCGVAVLMFFLLYLGCRRIPVREKAVYCGLILFFFASFSINVLNFIWHGFHYPNSLPCRQSFIYIFLMLYVCFRAFMHLKSIPWKHIALAFWGSICFVILAEKLVTQEHFHFAVYYAAILFLSAYTGILYLYKKHRTGTAVFLALALVSIEAAVNTTITSVTTTSREAYTRDNEEVRLLIDTLEPAEEFYRVEKKSRKTRNDGAWMNFPSVSLFSSTANADLTAFFSRMGCEASTNAYSIKGSTPLIDSLASVKYALYSEPVSNTNLMRYLRESGSTYLYENLYTLPLGFMIPSDLEENWQYMMDNPADVQNDFSSLLGADDILMETAGITEGSTFRFTADITGEYYVYVLNHRVESVNASLPTGTLSFDNVDRGYFLELGTIAEGNEVVLTSGSSGEELNAVAYRFSERSMISIYDILNRQTLTLTSWTDTHLSGTVNTDSRGTLFTSIPYDKGWTVTVDGQQVETRKIFDAFLAIDLPAGNHTIEFSYFPEGLAPGLAITGGALVILLLICLVKWLLHRRPDPEQKDAMRRWESGEHGSSRSRGRQGKHSIPGNSRPENGDDEPEPDADEDAGAHEAEQMPAASLQDTEEDWLDADLNEDWLDEDLKGDWPILDDNDNSQLDRKENHSREDDKS</sequence>
<feature type="transmembrane region" description="Helical" evidence="2">
    <location>
        <begin position="27"/>
        <end position="44"/>
    </location>
</feature>
<organism evidence="3 4">
    <name type="scientific">Candidatus Copromonas faecavium</name>
    <name type="common">nom. illeg.</name>
    <dbReference type="NCBI Taxonomy" id="2840740"/>
    <lineage>
        <taxon>Bacteria</taxon>
        <taxon>Bacillati</taxon>
        <taxon>Bacillota</taxon>
        <taxon>Clostridia</taxon>
        <taxon>Lachnospirales</taxon>
        <taxon>Lachnospiraceae</taxon>
        <taxon>Candidatus Copromonas (nom. illeg.)</taxon>
    </lineage>
</organism>
<dbReference type="PANTHER" id="PTHR38454">
    <property type="entry name" value="INTEGRAL MEMBRANE PROTEIN-RELATED"/>
    <property type="match status" value="1"/>
</dbReference>
<dbReference type="AlphaFoldDB" id="A0A9D1A5G4"/>
<feature type="transmembrane region" description="Helical" evidence="2">
    <location>
        <begin position="808"/>
        <end position="832"/>
    </location>
</feature>
<protein>
    <submittedName>
        <fullName evidence="3">YfhO family protein</fullName>
    </submittedName>
</protein>
<feature type="compositionally biased region" description="Basic and acidic residues" evidence="1">
    <location>
        <begin position="840"/>
        <end position="854"/>
    </location>
</feature>
<reference evidence="3" key="2">
    <citation type="journal article" date="2021" name="PeerJ">
        <title>Extensive microbial diversity within the chicken gut microbiome revealed by metagenomics and culture.</title>
        <authorList>
            <person name="Gilroy R."/>
            <person name="Ravi A."/>
            <person name="Getino M."/>
            <person name="Pursley I."/>
            <person name="Horton D.L."/>
            <person name="Alikhan N.F."/>
            <person name="Baker D."/>
            <person name="Gharbi K."/>
            <person name="Hall N."/>
            <person name="Watson M."/>
            <person name="Adriaenssens E.M."/>
            <person name="Foster-Nyarko E."/>
            <person name="Jarju S."/>
            <person name="Secka A."/>
            <person name="Antonio M."/>
            <person name="Oren A."/>
            <person name="Chaudhuri R.R."/>
            <person name="La Ragione R."/>
            <person name="Hildebrand F."/>
            <person name="Pallen M.J."/>
        </authorList>
    </citation>
    <scope>NUCLEOTIDE SEQUENCE</scope>
    <source>
        <strain evidence="3">CHK180-2868</strain>
    </source>
</reference>
<keyword evidence="2" id="KW-0472">Membrane</keyword>
<keyword evidence="2" id="KW-0812">Transmembrane</keyword>
<feature type="compositionally biased region" description="Acidic residues" evidence="1">
    <location>
        <begin position="902"/>
        <end position="918"/>
    </location>
</feature>
<evidence type="ECO:0000313" key="4">
    <source>
        <dbReference type="Proteomes" id="UP000824250"/>
    </source>
</evidence>
<feature type="transmembrane region" description="Helical" evidence="2">
    <location>
        <begin position="309"/>
        <end position="327"/>
    </location>
</feature>